<sequence>RFAQTWQVHKNGWAMLPGDAKRWPKDLRVDGEPAIVTERGGAPSIYLAPGKHRIEGAFAWTQLPQSLRVPGTLGLLTLAINEKTIDFPDLDDRGMLWLGERRTGGGKDKAIQDTLALQVFRHVDDNLPMQVTTRIKLDVSGRHREILIGPAMLGGFLPLALNAPLPARLEADGQVRVQARPGNWTITLVARHPKPVDALARPKQQAAPWPKAEVWAFNARNNLRLVEITGAPAIDPRQTTLPPAWQKLPAYIVGPDTRLTFITKRRGNPDPAPDQIHLKRTLWLDFDGGGYTTRDTMNGTMRAGWRLEMAPPFALGRVAINGKDQFITRAEGSDKVGVELRQGQLNLTADSRLDADDRTLDAVGWDHDMRSLNLTLYMPPGWRAFHVTGA</sequence>
<reference evidence="1" key="1">
    <citation type="journal article" date="2014" name="Front. Microbiol.">
        <title>High frequency of phylogenetically diverse reductive dehalogenase-homologous genes in deep subseafloor sedimentary metagenomes.</title>
        <authorList>
            <person name="Kawai M."/>
            <person name="Futagami T."/>
            <person name="Toyoda A."/>
            <person name="Takaki Y."/>
            <person name="Nishi S."/>
            <person name="Hori S."/>
            <person name="Arai W."/>
            <person name="Tsubouchi T."/>
            <person name="Morono Y."/>
            <person name="Uchiyama I."/>
            <person name="Ito T."/>
            <person name="Fujiyama A."/>
            <person name="Inagaki F."/>
            <person name="Takami H."/>
        </authorList>
    </citation>
    <scope>NUCLEOTIDE SEQUENCE</scope>
    <source>
        <strain evidence="1">Expedition CK06-06</strain>
    </source>
</reference>
<evidence type="ECO:0000313" key="1">
    <source>
        <dbReference type="EMBL" id="GAF67938.1"/>
    </source>
</evidence>
<protein>
    <submittedName>
        <fullName evidence="1">Uncharacterized protein</fullName>
    </submittedName>
</protein>
<dbReference type="AlphaFoldDB" id="X0RGP0"/>
<proteinExistence type="predicted"/>
<gene>
    <name evidence="1" type="ORF">S01H1_14677</name>
</gene>
<accession>X0RGP0</accession>
<feature type="non-terminal residue" evidence="1">
    <location>
        <position position="1"/>
    </location>
</feature>
<comment type="caution">
    <text evidence="1">The sequence shown here is derived from an EMBL/GenBank/DDBJ whole genome shotgun (WGS) entry which is preliminary data.</text>
</comment>
<feature type="non-terminal residue" evidence="1">
    <location>
        <position position="390"/>
    </location>
</feature>
<organism evidence="1">
    <name type="scientific">marine sediment metagenome</name>
    <dbReference type="NCBI Taxonomy" id="412755"/>
    <lineage>
        <taxon>unclassified sequences</taxon>
        <taxon>metagenomes</taxon>
        <taxon>ecological metagenomes</taxon>
    </lineage>
</organism>
<dbReference type="EMBL" id="BARS01007643">
    <property type="protein sequence ID" value="GAF67938.1"/>
    <property type="molecule type" value="Genomic_DNA"/>
</dbReference>
<name>X0RGP0_9ZZZZ</name>